<dbReference type="Proteomes" id="UP000476696">
    <property type="component" value="Unassembled WGS sequence"/>
</dbReference>
<dbReference type="InterPro" id="IPR010862">
    <property type="entry name" value="DUF1493"/>
</dbReference>
<dbReference type="AlphaFoldDB" id="A0A6M2AZY9"/>
<organism evidence="1 2">
    <name type="scientific">Rahnella contaminans</name>
    <dbReference type="NCBI Taxonomy" id="2703882"/>
    <lineage>
        <taxon>Bacteria</taxon>
        <taxon>Pseudomonadati</taxon>
        <taxon>Pseudomonadota</taxon>
        <taxon>Gammaproteobacteria</taxon>
        <taxon>Enterobacterales</taxon>
        <taxon>Yersiniaceae</taxon>
        <taxon>Rahnella</taxon>
    </lineage>
</organism>
<keyword evidence="2" id="KW-1185">Reference proteome</keyword>
<accession>A0A6M2AZY9</accession>
<reference evidence="1 2" key="2">
    <citation type="submission" date="2020-03" db="EMBL/GenBank/DDBJ databases">
        <title>Rahnella aceri sp. nov., isoated from traditional Jeju Makgeolli.</title>
        <authorList>
            <person name="Kim I.S."/>
            <person name="Jeon D."/>
        </authorList>
    </citation>
    <scope>NUCLEOTIDE SEQUENCE [LARGE SCALE GENOMIC DNA]</scope>
    <source>
        <strain evidence="1 2">Lac-M11</strain>
    </source>
</reference>
<reference evidence="1 2" key="1">
    <citation type="submission" date="2020-01" db="EMBL/GenBank/DDBJ databases">
        <authorList>
            <person name="Lee S.D."/>
        </authorList>
    </citation>
    <scope>NUCLEOTIDE SEQUENCE [LARGE SCALE GENOMIC DNA]</scope>
    <source>
        <strain evidence="1 2">Lac-M11</strain>
    </source>
</reference>
<dbReference type="EMBL" id="JAADJS010000001">
    <property type="protein sequence ID" value="NGX85993.1"/>
    <property type="molecule type" value="Genomic_DNA"/>
</dbReference>
<evidence type="ECO:0000313" key="1">
    <source>
        <dbReference type="EMBL" id="NGX85993.1"/>
    </source>
</evidence>
<dbReference type="Pfam" id="PF07377">
    <property type="entry name" value="DUF1493"/>
    <property type="match status" value="1"/>
</dbReference>
<name>A0A6M2AZY9_9GAMM</name>
<evidence type="ECO:0000313" key="2">
    <source>
        <dbReference type="Proteomes" id="UP000476696"/>
    </source>
</evidence>
<dbReference type="RefSeq" id="WP_165057375.1">
    <property type="nucleotide sequence ID" value="NZ_JAADJS010000001.1"/>
</dbReference>
<gene>
    <name evidence="1" type="ORF">GW579_02700</name>
</gene>
<proteinExistence type="predicted"/>
<sequence>MDERDFETEICEYLTKHYGFRKSWRDPEIVPVQKHWGINEGEFNLLPEDAEDMLLDVFTKYSVDYLDFDMLNYYEAERAFWQKKLPQRELKPLTVEMIIEAVKVGRWFYDD</sequence>
<protein>
    <submittedName>
        <fullName evidence="1">DUF1493 family protein</fullName>
    </submittedName>
</protein>
<comment type="caution">
    <text evidence="1">The sequence shown here is derived from an EMBL/GenBank/DDBJ whole genome shotgun (WGS) entry which is preliminary data.</text>
</comment>